<dbReference type="RefSeq" id="WP_051860912.1">
    <property type="nucleotide sequence ID" value="NZ_UAVL01000009.1"/>
</dbReference>
<name>A0AB38FWF1_9ENTR</name>
<reference evidence="2 3" key="1">
    <citation type="submission" date="2018-06" db="EMBL/GenBank/DDBJ databases">
        <authorList>
            <consortium name="Pathogen Informatics"/>
            <person name="Doyle S."/>
        </authorList>
    </citation>
    <scope>NUCLEOTIDE SEQUENCE [LARGE SCALE GENOMIC DNA]</scope>
    <source>
        <strain evidence="2 3">NCTC11967</strain>
    </source>
</reference>
<evidence type="ECO:0000313" key="3">
    <source>
        <dbReference type="Proteomes" id="UP000251313"/>
    </source>
</evidence>
<feature type="signal peptide" evidence="1">
    <location>
        <begin position="1"/>
        <end position="28"/>
    </location>
</feature>
<proteinExistence type="predicted"/>
<sequence length="198" mass="22031">MKTLKSALRRALLVASGSLLLTVFTVQADTTVIFLRHGEKPVTPTGQMTCKGFNRALALPSVLLPRFGMPDAIYASAPKENKTGSSLRPLTTILPTAIRAERPVILKYHATQTDELVGELLLPNNQDKRIFVFWEQKNLVVAAKAMVKRTGGDPEQIPQWKSDDFDSLYIIQLSDEGKFVSFKKENEGLNDVSERCQN</sequence>
<evidence type="ECO:0008006" key="4">
    <source>
        <dbReference type="Google" id="ProtNLM"/>
    </source>
</evidence>
<dbReference type="Proteomes" id="UP000251313">
    <property type="component" value="Unassembled WGS sequence"/>
</dbReference>
<keyword evidence="1" id="KW-0732">Signal</keyword>
<organism evidence="2 3">
    <name type="scientific">Yokenella regensburgei</name>
    <dbReference type="NCBI Taxonomy" id="158877"/>
    <lineage>
        <taxon>Bacteria</taxon>
        <taxon>Pseudomonadati</taxon>
        <taxon>Pseudomonadota</taxon>
        <taxon>Gammaproteobacteria</taxon>
        <taxon>Enterobacterales</taxon>
        <taxon>Enterobacteriaceae</taxon>
        <taxon>Yokenella</taxon>
    </lineage>
</organism>
<protein>
    <recommendedName>
        <fullName evidence="4">Histidine phosphatase family protein</fullName>
    </recommendedName>
</protein>
<evidence type="ECO:0000313" key="2">
    <source>
        <dbReference type="EMBL" id="SQA62970.1"/>
    </source>
</evidence>
<dbReference type="AlphaFoldDB" id="A0AB38FWF1"/>
<comment type="caution">
    <text evidence="2">The sequence shown here is derived from an EMBL/GenBank/DDBJ whole genome shotgun (WGS) entry which is preliminary data.</text>
</comment>
<accession>A0AB38FWF1</accession>
<evidence type="ECO:0000256" key="1">
    <source>
        <dbReference type="SAM" id="SignalP"/>
    </source>
</evidence>
<feature type="chain" id="PRO_5044223546" description="Histidine phosphatase family protein" evidence="1">
    <location>
        <begin position="29"/>
        <end position="198"/>
    </location>
</feature>
<gene>
    <name evidence="2" type="ORF">NCTC11967_01993</name>
</gene>
<dbReference type="EMBL" id="UAVL01000009">
    <property type="protein sequence ID" value="SQA62970.1"/>
    <property type="molecule type" value="Genomic_DNA"/>
</dbReference>